<evidence type="ECO:0000313" key="2">
    <source>
        <dbReference type="Proteomes" id="UP000315017"/>
    </source>
</evidence>
<keyword evidence="2" id="KW-1185">Reference proteome</keyword>
<dbReference type="EMBL" id="CP036274">
    <property type="protein sequence ID" value="QDU27745.1"/>
    <property type="molecule type" value="Genomic_DNA"/>
</dbReference>
<name>A0A517YBY1_9BACT</name>
<protein>
    <submittedName>
        <fullName evidence="1">Uncharacterized protein</fullName>
    </submittedName>
</protein>
<sequence length="65" mass="7588">MGTPCEWHQTNQILQMLQLWQCNMMNTPLSPLLNKNQDTVPLLRTDHKVRLPTSLSRLNSLKMNN</sequence>
<accession>A0A517YBY1</accession>
<dbReference type="KEGG" id="aagg:ETAA8_28350"/>
<evidence type="ECO:0000313" key="1">
    <source>
        <dbReference type="EMBL" id="QDU27745.1"/>
    </source>
</evidence>
<organism evidence="1 2">
    <name type="scientific">Anatilimnocola aggregata</name>
    <dbReference type="NCBI Taxonomy" id="2528021"/>
    <lineage>
        <taxon>Bacteria</taxon>
        <taxon>Pseudomonadati</taxon>
        <taxon>Planctomycetota</taxon>
        <taxon>Planctomycetia</taxon>
        <taxon>Pirellulales</taxon>
        <taxon>Pirellulaceae</taxon>
        <taxon>Anatilimnocola</taxon>
    </lineage>
</organism>
<proteinExistence type="predicted"/>
<dbReference type="AlphaFoldDB" id="A0A517YBY1"/>
<gene>
    <name evidence="1" type="ORF">ETAA8_28350</name>
</gene>
<reference evidence="1 2" key="1">
    <citation type="submission" date="2019-02" db="EMBL/GenBank/DDBJ databases">
        <title>Deep-cultivation of Planctomycetes and their phenomic and genomic characterization uncovers novel biology.</title>
        <authorList>
            <person name="Wiegand S."/>
            <person name="Jogler M."/>
            <person name="Boedeker C."/>
            <person name="Pinto D."/>
            <person name="Vollmers J."/>
            <person name="Rivas-Marin E."/>
            <person name="Kohn T."/>
            <person name="Peeters S.H."/>
            <person name="Heuer A."/>
            <person name="Rast P."/>
            <person name="Oberbeckmann S."/>
            <person name="Bunk B."/>
            <person name="Jeske O."/>
            <person name="Meyerdierks A."/>
            <person name="Storesund J.E."/>
            <person name="Kallscheuer N."/>
            <person name="Luecker S."/>
            <person name="Lage O.M."/>
            <person name="Pohl T."/>
            <person name="Merkel B.J."/>
            <person name="Hornburger P."/>
            <person name="Mueller R.-W."/>
            <person name="Bruemmer F."/>
            <person name="Labrenz M."/>
            <person name="Spormann A.M."/>
            <person name="Op den Camp H."/>
            <person name="Overmann J."/>
            <person name="Amann R."/>
            <person name="Jetten M.S.M."/>
            <person name="Mascher T."/>
            <person name="Medema M.H."/>
            <person name="Devos D.P."/>
            <person name="Kaster A.-K."/>
            <person name="Ovreas L."/>
            <person name="Rohde M."/>
            <person name="Galperin M.Y."/>
            <person name="Jogler C."/>
        </authorList>
    </citation>
    <scope>NUCLEOTIDE SEQUENCE [LARGE SCALE GENOMIC DNA]</scope>
    <source>
        <strain evidence="1 2">ETA_A8</strain>
    </source>
</reference>
<dbReference type="Proteomes" id="UP000315017">
    <property type="component" value="Chromosome"/>
</dbReference>